<dbReference type="InterPro" id="IPR029063">
    <property type="entry name" value="SAM-dependent_MTases_sf"/>
</dbReference>
<reference evidence="5 6" key="1">
    <citation type="journal article" date="2016" name="G3 (Bethesda)">
        <title>First Draft Assembly and Annotation of the Genome of a California Endemic Oak Quercus lobata Nee (Fagaceae).</title>
        <authorList>
            <person name="Sork V.L."/>
            <person name="Fitz-Gibbon S.T."/>
            <person name="Puiu D."/>
            <person name="Crepeau M."/>
            <person name="Gugger P.F."/>
            <person name="Sherman R."/>
            <person name="Stevens K."/>
            <person name="Langley C.H."/>
            <person name="Pellegrini M."/>
            <person name="Salzberg S.L."/>
        </authorList>
    </citation>
    <scope>NUCLEOTIDE SEQUENCE [LARGE SCALE GENOMIC DNA]</scope>
    <source>
        <strain evidence="5 6">cv. SW786</strain>
    </source>
</reference>
<dbReference type="AlphaFoldDB" id="A0A7N2L6P5"/>
<evidence type="ECO:0000256" key="2">
    <source>
        <dbReference type="ARBA" id="ARBA00022679"/>
    </source>
</evidence>
<dbReference type="EnsemblPlants" id="QL03p037466:mrna">
    <property type="protein sequence ID" value="QL03p037466:mrna"/>
    <property type="gene ID" value="QL03p037466"/>
</dbReference>
<dbReference type="EMBL" id="LRBV02000003">
    <property type="status" value="NOT_ANNOTATED_CDS"/>
    <property type="molecule type" value="Genomic_DNA"/>
</dbReference>
<evidence type="ECO:0000256" key="1">
    <source>
        <dbReference type="ARBA" id="ARBA00022603"/>
    </source>
</evidence>
<dbReference type="InParanoid" id="A0A7N2L6P5"/>
<evidence type="ECO:0000256" key="3">
    <source>
        <dbReference type="ARBA" id="ARBA00022723"/>
    </source>
</evidence>
<keyword evidence="1" id="KW-0489">Methyltransferase</keyword>
<keyword evidence="2" id="KW-0808">Transferase</keyword>
<dbReference type="Pfam" id="PF03492">
    <property type="entry name" value="Methyltransf_7"/>
    <property type="match status" value="1"/>
</dbReference>
<evidence type="ECO:0000313" key="6">
    <source>
        <dbReference type="Proteomes" id="UP000594261"/>
    </source>
</evidence>
<dbReference type="PANTHER" id="PTHR31009">
    <property type="entry name" value="S-ADENOSYL-L-METHIONINE:CARBOXYL METHYLTRANSFERASE FAMILY PROTEIN"/>
    <property type="match status" value="1"/>
</dbReference>
<organism evidence="5 6">
    <name type="scientific">Quercus lobata</name>
    <name type="common">Valley oak</name>
    <dbReference type="NCBI Taxonomy" id="97700"/>
    <lineage>
        <taxon>Eukaryota</taxon>
        <taxon>Viridiplantae</taxon>
        <taxon>Streptophyta</taxon>
        <taxon>Embryophyta</taxon>
        <taxon>Tracheophyta</taxon>
        <taxon>Spermatophyta</taxon>
        <taxon>Magnoliopsida</taxon>
        <taxon>eudicotyledons</taxon>
        <taxon>Gunneridae</taxon>
        <taxon>Pentapetalae</taxon>
        <taxon>rosids</taxon>
        <taxon>fabids</taxon>
        <taxon>Fagales</taxon>
        <taxon>Fagaceae</taxon>
        <taxon>Quercus</taxon>
    </lineage>
</organism>
<name>A0A7N2L6P5_QUELO</name>
<dbReference type="Gene3D" id="3.40.50.150">
    <property type="entry name" value="Vaccinia Virus protein VP39"/>
    <property type="match status" value="1"/>
</dbReference>
<dbReference type="Gramene" id="QL03p037466:mrna">
    <property type="protein sequence ID" value="QL03p037466:mrna"/>
    <property type="gene ID" value="QL03p037466"/>
</dbReference>
<dbReference type="FunCoup" id="A0A7N2L6P5">
    <property type="interactions" value="97"/>
</dbReference>
<keyword evidence="4" id="KW-0460">Magnesium</keyword>
<dbReference type="InterPro" id="IPR042086">
    <property type="entry name" value="MeTrfase_capping"/>
</dbReference>
<dbReference type="GO" id="GO:0046872">
    <property type="term" value="F:metal ion binding"/>
    <property type="evidence" value="ECO:0007669"/>
    <property type="project" value="UniProtKB-KW"/>
</dbReference>
<evidence type="ECO:0000313" key="5">
    <source>
        <dbReference type="EnsemblPlants" id="QL03p037466:mrna"/>
    </source>
</evidence>
<protein>
    <submittedName>
        <fullName evidence="5">Uncharacterized protein</fullName>
    </submittedName>
</protein>
<dbReference type="InterPro" id="IPR005299">
    <property type="entry name" value="MeTrfase_7"/>
</dbReference>
<dbReference type="Proteomes" id="UP000594261">
    <property type="component" value="Chromosome 3"/>
</dbReference>
<proteinExistence type="predicted"/>
<keyword evidence="3" id="KW-0479">Metal-binding</keyword>
<reference evidence="5" key="2">
    <citation type="submission" date="2021-01" db="UniProtKB">
        <authorList>
            <consortium name="EnsemblPlants"/>
        </authorList>
    </citation>
    <scope>IDENTIFICATION</scope>
</reference>
<dbReference type="OMA" id="NGIMYDC"/>
<sequence length="409" mass="46086">MAEPVLDSVHVNGEYVTKMVSDSLPANGGHGKYSYSKNSYYQIALESLETLRSGQVPYSLSPVGSPIHEPFIAMSIWRSLANTEKNKIDEEISQKLDISKFSSTSNIIRIADLGCAAGPNTFVSVQNLIEAIVEKYHFLCPTSPLPEFQVFFNDQDTNDFNSLFITLPPDRKYFAAGVAGSFHDRLFPESSLHVVHTCYSLHWLSMLPKELNDKNSPAWNKGRIHYTSAPEEVYKAYSTQFAKDFENFLNAREKELVPGGIMVILMSGISKGFPYSEIPTGMMYDLLASSLMDMAREGLITEDRVDSFNLPFYAASPDEMAELVEQNGYFGIERMELTNPVPSLEGPIDIRAWIMHLRAATEGVFIKHFGREAIDEIFERLIKKLSNYSELLNSRTNVKVQLFAVLKRK</sequence>
<accession>A0A7N2L6P5</accession>
<dbReference type="Gene3D" id="1.10.1200.270">
    <property type="entry name" value="Methyltransferase, alpha-helical capping domain"/>
    <property type="match status" value="1"/>
</dbReference>
<dbReference type="SUPFAM" id="SSF53335">
    <property type="entry name" value="S-adenosyl-L-methionine-dependent methyltransferases"/>
    <property type="match status" value="1"/>
</dbReference>
<dbReference type="GO" id="GO:0008168">
    <property type="term" value="F:methyltransferase activity"/>
    <property type="evidence" value="ECO:0007669"/>
    <property type="project" value="UniProtKB-KW"/>
</dbReference>
<dbReference type="GO" id="GO:0032259">
    <property type="term" value="P:methylation"/>
    <property type="evidence" value="ECO:0007669"/>
    <property type="project" value="UniProtKB-KW"/>
</dbReference>
<keyword evidence="6" id="KW-1185">Reference proteome</keyword>
<evidence type="ECO:0000256" key="4">
    <source>
        <dbReference type="ARBA" id="ARBA00022842"/>
    </source>
</evidence>